<dbReference type="OrthoDB" id="6401124at2"/>
<dbReference type="SUPFAM" id="SSF47413">
    <property type="entry name" value="lambda repressor-like DNA-binding domains"/>
    <property type="match status" value="1"/>
</dbReference>
<feature type="domain" description="HTH cro/C1-type" evidence="1">
    <location>
        <begin position="38"/>
        <end position="93"/>
    </location>
</feature>
<accession>A0A372LW49</accession>
<dbReference type="AlphaFoldDB" id="A0A372LW49"/>
<dbReference type="Gene3D" id="1.10.260.40">
    <property type="entry name" value="lambda repressor-like DNA-binding domains"/>
    <property type="match status" value="1"/>
</dbReference>
<dbReference type="InterPro" id="IPR010982">
    <property type="entry name" value="Lambda_DNA-bd_dom_sf"/>
</dbReference>
<dbReference type="GO" id="GO:0003677">
    <property type="term" value="F:DNA binding"/>
    <property type="evidence" value="ECO:0007669"/>
    <property type="project" value="InterPro"/>
</dbReference>
<comment type="caution">
    <text evidence="2">The sequence shown here is derived from an EMBL/GenBank/DDBJ whole genome shotgun (WGS) entry which is preliminary data.</text>
</comment>
<reference evidence="2 3" key="1">
    <citation type="submission" date="2018-08" db="EMBL/GenBank/DDBJ databases">
        <title>Isolation, diversity and antifungal activity of Actinobacteria from wheat.</title>
        <authorList>
            <person name="Han C."/>
        </authorList>
    </citation>
    <scope>NUCLEOTIDE SEQUENCE [LARGE SCALE GENOMIC DNA]</scope>
    <source>
        <strain evidence="2 3">NEAU-YY421</strain>
    </source>
</reference>
<evidence type="ECO:0000313" key="2">
    <source>
        <dbReference type="EMBL" id="RFU82483.1"/>
    </source>
</evidence>
<dbReference type="PROSITE" id="PS50943">
    <property type="entry name" value="HTH_CROC1"/>
    <property type="match status" value="1"/>
</dbReference>
<keyword evidence="3" id="KW-1185">Reference proteome</keyword>
<dbReference type="Proteomes" id="UP000263094">
    <property type="component" value="Unassembled WGS sequence"/>
</dbReference>
<evidence type="ECO:0000313" key="3">
    <source>
        <dbReference type="Proteomes" id="UP000263094"/>
    </source>
</evidence>
<dbReference type="SMART" id="SM00530">
    <property type="entry name" value="HTH_XRE"/>
    <property type="match status" value="1"/>
</dbReference>
<name>A0A372LW49_9ACTN</name>
<sequence length="94" mass="10256">MNHRQWRTTRTRKLLGEEVEPSAAYIEAGYAIALGQAVYDRRAALGLSQSATAHRAGMSQQQISSIEGGGNVPPLRLLNRLAKALDARLVIDLD</sequence>
<evidence type="ECO:0000259" key="1">
    <source>
        <dbReference type="PROSITE" id="PS50943"/>
    </source>
</evidence>
<protein>
    <submittedName>
        <fullName evidence="2">XRE family transcriptional regulator</fullName>
    </submittedName>
</protein>
<gene>
    <name evidence="2" type="ORF">DY218_32565</name>
</gene>
<organism evidence="2 3">
    <name type="scientific">Streptomyces triticagri</name>
    <dbReference type="NCBI Taxonomy" id="2293568"/>
    <lineage>
        <taxon>Bacteria</taxon>
        <taxon>Bacillati</taxon>
        <taxon>Actinomycetota</taxon>
        <taxon>Actinomycetes</taxon>
        <taxon>Kitasatosporales</taxon>
        <taxon>Streptomycetaceae</taxon>
        <taxon>Streptomyces</taxon>
    </lineage>
</organism>
<dbReference type="RefSeq" id="WP_128559765.1">
    <property type="nucleotide sequence ID" value="NZ_QUAK01000236.1"/>
</dbReference>
<dbReference type="InterPro" id="IPR001387">
    <property type="entry name" value="Cro/C1-type_HTH"/>
</dbReference>
<dbReference type="EMBL" id="QUAK01000236">
    <property type="protein sequence ID" value="RFU82483.1"/>
    <property type="molecule type" value="Genomic_DNA"/>
</dbReference>
<dbReference type="Pfam" id="PF01381">
    <property type="entry name" value="HTH_3"/>
    <property type="match status" value="1"/>
</dbReference>
<dbReference type="CDD" id="cd00093">
    <property type="entry name" value="HTH_XRE"/>
    <property type="match status" value="1"/>
</dbReference>
<proteinExistence type="predicted"/>